<feature type="domain" description="ABC transporter" evidence="10">
    <location>
        <begin position="2"/>
        <end position="244"/>
    </location>
</feature>
<evidence type="ECO:0000256" key="4">
    <source>
        <dbReference type="ARBA" id="ARBA00022519"/>
    </source>
</evidence>
<gene>
    <name evidence="11" type="ORF">DET50_10848</name>
</gene>
<organism evidence="11 12">
    <name type="scientific">Marinobacter pelagius</name>
    <dbReference type="NCBI Taxonomy" id="379482"/>
    <lineage>
        <taxon>Bacteria</taxon>
        <taxon>Pseudomonadati</taxon>
        <taxon>Pseudomonadota</taxon>
        <taxon>Gammaproteobacteria</taxon>
        <taxon>Pseudomonadales</taxon>
        <taxon>Marinobacteraceae</taxon>
        <taxon>Marinobacter</taxon>
    </lineage>
</organism>
<dbReference type="EMBL" id="QNRO01000008">
    <property type="protein sequence ID" value="RBP30004.1"/>
    <property type="molecule type" value="Genomic_DNA"/>
</dbReference>
<keyword evidence="6 11" id="KW-0067">ATP-binding</keyword>
<accession>A0A366GQL6</accession>
<dbReference type="RefSeq" id="WP_113862545.1">
    <property type="nucleotide sequence ID" value="NZ_QNRO01000008.1"/>
</dbReference>
<keyword evidence="3" id="KW-1003">Cell membrane</keyword>
<dbReference type="Gene3D" id="3.40.50.300">
    <property type="entry name" value="P-loop containing nucleotide triphosphate hydrolases"/>
    <property type="match status" value="1"/>
</dbReference>
<evidence type="ECO:0000256" key="7">
    <source>
        <dbReference type="ARBA" id="ARBA00022967"/>
    </source>
</evidence>
<dbReference type="Pfam" id="PF00005">
    <property type="entry name" value="ABC_tran"/>
    <property type="match status" value="1"/>
</dbReference>
<dbReference type="PANTHER" id="PTHR43166:SF6">
    <property type="entry name" value="PHOSPHONATES IMPORT ATP-BINDING PROTEIN PHNC"/>
    <property type="match status" value="1"/>
</dbReference>
<dbReference type="PROSITE" id="PS00211">
    <property type="entry name" value="ABC_TRANSPORTER_1"/>
    <property type="match status" value="1"/>
</dbReference>
<comment type="caution">
    <text evidence="11">The sequence shown here is derived from an EMBL/GenBank/DDBJ whole genome shotgun (WGS) entry which is preliminary data.</text>
</comment>
<evidence type="ECO:0000256" key="5">
    <source>
        <dbReference type="ARBA" id="ARBA00022741"/>
    </source>
</evidence>
<dbReference type="NCBIfam" id="TIGR02315">
    <property type="entry name" value="ABC_phnC"/>
    <property type="match status" value="1"/>
</dbReference>
<dbReference type="PANTHER" id="PTHR43166">
    <property type="entry name" value="AMINO ACID IMPORT ATP-BINDING PROTEIN"/>
    <property type="match status" value="1"/>
</dbReference>
<dbReference type="AlphaFoldDB" id="A0A366GQL6"/>
<dbReference type="InterPro" id="IPR003593">
    <property type="entry name" value="AAA+_ATPase"/>
</dbReference>
<dbReference type="Proteomes" id="UP000252995">
    <property type="component" value="Unassembled WGS sequence"/>
</dbReference>
<dbReference type="CDD" id="cd03256">
    <property type="entry name" value="ABC_PhnC_transporter"/>
    <property type="match status" value="1"/>
</dbReference>
<dbReference type="GO" id="GO:0005886">
    <property type="term" value="C:plasma membrane"/>
    <property type="evidence" value="ECO:0007669"/>
    <property type="project" value="UniProtKB-SubCell"/>
</dbReference>
<sequence length="271" mass="29475">MIELKGVNVTYPGGTRALKSTNLRFEGGQFVVLLGASGAGKSTLLRCLNHLTPPTGGSITVDGIGTLQGRNRLLTHRRQTGMIFQQHQLIGRRSVLQNVLTGRLGYHSTLRSFWPLSDQDRSVALACIERVGLLEKSLVRVDSLSGGQQQRVGIARAMAQEPRLLLADEPVASLDPESSHRVLSLIRDVCAEKRIPAIVSLHQVELARTFADRIVGIAGGSVVFDDVAGNLSSRELDRLYRQASAPLPEAETQGHTRPFTPVVPQPLENQI</sequence>
<evidence type="ECO:0000256" key="1">
    <source>
        <dbReference type="ARBA" id="ARBA00004417"/>
    </source>
</evidence>
<reference evidence="11 12" key="1">
    <citation type="submission" date="2018-06" db="EMBL/GenBank/DDBJ databases">
        <title>Freshwater and sediment microbial communities from various areas in North America, analyzing microbe dynamics in response to fracking.</title>
        <authorList>
            <person name="Lamendella R."/>
        </authorList>
    </citation>
    <scope>NUCLEOTIDE SEQUENCE [LARGE SCALE GENOMIC DNA]</scope>
    <source>
        <strain evidence="11 12">114J</strain>
    </source>
</reference>
<dbReference type="GO" id="GO:0016887">
    <property type="term" value="F:ATP hydrolysis activity"/>
    <property type="evidence" value="ECO:0007669"/>
    <property type="project" value="InterPro"/>
</dbReference>
<evidence type="ECO:0000313" key="11">
    <source>
        <dbReference type="EMBL" id="RBP30004.1"/>
    </source>
</evidence>
<dbReference type="InterPro" id="IPR027417">
    <property type="entry name" value="P-loop_NTPase"/>
</dbReference>
<feature type="region of interest" description="Disordered" evidence="9">
    <location>
        <begin position="246"/>
        <end position="271"/>
    </location>
</feature>
<protein>
    <submittedName>
        <fullName evidence="11">Phosphonate transport system ATP-binding protein</fullName>
    </submittedName>
</protein>
<evidence type="ECO:0000256" key="8">
    <source>
        <dbReference type="ARBA" id="ARBA00023136"/>
    </source>
</evidence>
<evidence type="ECO:0000313" key="12">
    <source>
        <dbReference type="Proteomes" id="UP000252995"/>
    </source>
</evidence>
<dbReference type="InterPro" id="IPR003439">
    <property type="entry name" value="ABC_transporter-like_ATP-bd"/>
</dbReference>
<name>A0A366GQL6_9GAMM</name>
<dbReference type="SUPFAM" id="SSF52540">
    <property type="entry name" value="P-loop containing nucleoside triphosphate hydrolases"/>
    <property type="match status" value="1"/>
</dbReference>
<dbReference type="InterPro" id="IPR017871">
    <property type="entry name" value="ABC_transporter-like_CS"/>
</dbReference>
<evidence type="ECO:0000256" key="9">
    <source>
        <dbReference type="SAM" id="MobiDB-lite"/>
    </source>
</evidence>
<dbReference type="SMART" id="SM00382">
    <property type="entry name" value="AAA"/>
    <property type="match status" value="1"/>
</dbReference>
<evidence type="ECO:0000256" key="6">
    <source>
        <dbReference type="ARBA" id="ARBA00022840"/>
    </source>
</evidence>
<keyword evidence="4" id="KW-0997">Cell inner membrane</keyword>
<evidence type="ECO:0000259" key="10">
    <source>
        <dbReference type="PROSITE" id="PS50893"/>
    </source>
</evidence>
<dbReference type="PROSITE" id="PS50893">
    <property type="entry name" value="ABC_TRANSPORTER_2"/>
    <property type="match status" value="1"/>
</dbReference>
<dbReference type="GO" id="GO:0015416">
    <property type="term" value="F:ABC-type phosphonate transporter activity"/>
    <property type="evidence" value="ECO:0007669"/>
    <property type="project" value="InterPro"/>
</dbReference>
<keyword evidence="2" id="KW-0813">Transport</keyword>
<comment type="subcellular location">
    <subcellularLocation>
        <location evidence="1">Cell inner membrane</location>
        <topology evidence="1">Peripheral membrane protein</topology>
    </subcellularLocation>
</comment>
<keyword evidence="8" id="KW-0472">Membrane</keyword>
<dbReference type="InterPro" id="IPR050086">
    <property type="entry name" value="MetN_ABC_transporter-like"/>
</dbReference>
<dbReference type="InterPro" id="IPR012693">
    <property type="entry name" value="ABC_transpr_PhnC"/>
</dbReference>
<dbReference type="GO" id="GO:0005524">
    <property type="term" value="F:ATP binding"/>
    <property type="evidence" value="ECO:0007669"/>
    <property type="project" value="UniProtKB-KW"/>
</dbReference>
<evidence type="ECO:0000256" key="3">
    <source>
        <dbReference type="ARBA" id="ARBA00022475"/>
    </source>
</evidence>
<keyword evidence="5" id="KW-0547">Nucleotide-binding</keyword>
<keyword evidence="7" id="KW-1278">Translocase</keyword>
<proteinExistence type="predicted"/>
<evidence type="ECO:0000256" key="2">
    <source>
        <dbReference type="ARBA" id="ARBA00022448"/>
    </source>
</evidence>
<dbReference type="OrthoDB" id="9802264at2"/>